<organism evidence="3 4">
    <name type="scientific">Splendidivirga corallicola</name>
    <dbReference type="NCBI Taxonomy" id="3051826"/>
    <lineage>
        <taxon>Bacteria</taxon>
        <taxon>Pseudomonadati</taxon>
        <taxon>Bacteroidota</taxon>
        <taxon>Cytophagia</taxon>
        <taxon>Cytophagales</taxon>
        <taxon>Splendidivirgaceae</taxon>
        <taxon>Splendidivirga</taxon>
    </lineage>
</organism>
<dbReference type="Proteomes" id="UP001172082">
    <property type="component" value="Unassembled WGS sequence"/>
</dbReference>
<sequence>MKNCIIIGASSGIGRKLAKLFVQDEYHVGITGRRSNLLEELKDHWPDNITINAFDVTEDDSIVHLEEMVKLLGDVDLIIYSSGNGEPNEPLDFTIEKETIDLNVTAFTQIADWSFNYFRKKGKGHFVAISSIAGIRGARFAPAYNASKAYQINYLEGLRQKANKLKLPIRITDIRPGFVDTQMAKGDGKFWVAPVEKASLQIFNAIKKRKNIVYITKRWRLIAILLRILPGWLYTRM</sequence>
<gene>
    <name evidence="3" type="ORF">QQ008_10860</name>
</gene>
<dbReference type="Pfam" id="PF00106">
    <property type="entry name" value="adh_short"/>
    <property type="match status" value="1"/>
</dbReference>
<evidence type="ECO:0000256" key="2">
    <source>
        <dbReference type="ARBA" id="ARBA00023002"/>
    </source>
</evidence>
<dbReference type="RefSeq" id="WP_346751893.1">
    <property type="nucleotide sequence ID" value="NZ_JAUJEA010000003.1"/>
</dbReference>
<dbReference type="PRINTS" id="PR00081">
    <property type="entry name" value="GDHRDH"/>
</dbReference>
<protein>
    <submittedName>
        <fullName evidence="3">SDR family NAD(P)-dependent oxidoreductase</fullName>
    </submittedName>
</protein>
<keyword evidence="2" id="KW-0560">Oxidoreductase</keyword>
<comment type="caution">
    <text evidence="3">The sequence shown here is derived from an EMBL/GenBank/DDBJ whole genome shotgun (WGS) entry which is preliminary data.</text>
</comment>
<reference evidence="3" key="1">
    <citation type="submission" date="2023-06" db="EMBL/GenBank/DDBJ databases">
        <title>Genomic of Parafulvivirga corallium.</title>
        <authorList>
            <person name="Wang G."/>
        </authorList>
    </citation>
    <scope>NUCLEOTIDE SEQUENCE</scope>
    <source>
        <strain evidence="3">BMA10</strain>
    </source>
</reference>
<evidence type="ECO:0000256" key="1">
    <source>
        <dbReference type="ARBA" id="ARBA00006484"/>
    </source>
</evidence>
<dbReference type="EMBL" id="JAUJEA010000003">
    <property type="protein sequence ID" value="MDN5201869.1"/>
    <property type="molecule type" value="Genomic_DNA"/>
</dbReference>
<proteinExistence type="inferred from homology"/>
<dbReference type="SUPFAM" id="SSF51735">
    <property type="entry name" value="NAD(P)-binding Rossmann-fold domains"/>
    <property type="match status" value="1"/>
</dbReference>
<keyword evidence="4" id="KW-1185">Reference proteome</keyword>
<dbReference type="PANTHER" id="PTHR44196:SF3">
    <property type="entry name" value="SHORT CHAIN DEHYDROGENASE FAMILY PROTEIN"/>
    <property type="match status" value="1"/>
</dbReference>
<comment type="similarity">
    <text evidence="1">Belongs to the short-chain dehydrogenases/reductases (SDR) family.</text>
</comment>
<evidence type="ECO:0000313" key="4">
    <source>
        <dbReference type="Proteomes" id="UP001172082"/>
    </source>
</evidence>
<dbReference type="Gene3D" id="3.40.50.720">
    <property type="entry name" value="NAD(P)-binding Rossmann-like Domain"/>
    <property type="match status" value="1"/>
</dbReference>
<name>A0ABT8KNR0_9BACT</name>
<dbReference type="InterPro" id="IPR036291">
    <property type="entry name" value="NAD(P)-bd_dom_sf"/>
</dbReference>
<dbReference type="InterPro" id="IPR002347">
    <property type="entry name" value="SDR_fam"/>
</dbReference>
<accession>A0ABT8KNR0</accession>
<evidence type="ECO:0000313" key="3">
    <source>
        <dbReference type="EMBL" id="MDN5201869.1"/>
    </source>
</evidence>
<dbReference type="PANTHER" id="PTHR44196">
    <property type="entry name" value="DEHYDROGENASE/REDUCTASE SDR FAMILY MEMBER 7B"/>
    <property type="match status" value="1"/>
</dbReference>